<evidence type="ECO:0008006" key="3">
    <source>
        <dbReference type="Google" id="ProtNLM"/>
    </source>
</evidence>
<proteinExistence type="predicted"/>
<comment type="caution">
    <text evidence="1">The sequence shown here is derived from an EMBL/GenBank/DDBJ whole genome shotgun (WGS) entry which is preliminary data.</text>
</comment>
<sequence>MADDTLTVVAGTVEDNVSDRQVEFVGELDGEEYQFAAQYDLLEALSGDVPDGDAVELFERYSDDILEAAQSALARDMTQSLVVVSENDLD</sequence>
<dbReference type="RefSeq" id="WP_058734102.1">
    <property type="nucleotide sequence ID" value="NZ_LDTD01000101.1"/>
</dbReference>
<dbReference type="SUPFAM" id="SSF160272">
    <property type="entry name" value="Shew3726-like"/>
    <property type="match status" value="1"/>
</dbReference>
<dbReference type="InterPro" id="IPR009962">
    <property type="entry name" value="DUF1488"/>
</dbReference>
<accession>A0A147HUC1</accession>
<dbReference type="Proteomes" id="UP000072867">
    <property type="component" value="Unassembled WGS sequence"/>
</dbReference>
<dbReference type="AlphaFoldDB" id="A0A147HUC1"/>
<gene>
    <name evidence="1" type="ORF">NS319_13710</name>
</gene>
<protein>
    <recommendedName>
        <fullName evidence="3">DUF1488 family protein</fullName>
    </recommendedName>
</protein>
<dbReference type="Pfam" id="PF07369">
    <property type="entry name" value="DUF1488"/>
    <property type="match status" value="1"/>
</dbReference>
<evidence type="ECO:0000313" key="1">
    <source>
        <dbReference type="EMBL" id="KTT68488.1"/>
    </source>
</evidence>
<evidence type="ECO:0000313" key="2">
    <source>
        <dbReference type="Proteomes" id="UP000072867"/>
    </source>
</evidence>
<dbReference type="EMBL" id="LDTD01000101">
    <property type="protein sequence ID" value="KTT68488.1"/>
    <property type="molecule type" value="Genomic_DNA"/>
</dbReference>
<dbReference type="InterPro" id="IPR036692">
    <property type="entry name" value="Shew3726-like_sf"/>
</dbReference>
<dbReference type="PATRIC" id="fig|33051.3.peg.119"/>
<organism evidence="1 2">
    <name type="scientific">Sphingomonas sanguinis</name>
    <dbReference type="NCBI Taxonomy" id="33051"/>
    <lineage>
        <taxon>Bacteria</taxon>
        <taxon>Pseudomonadati</taxon>
        <taxon>Pseudomonadota</taxon>
        <taxon>Alphaproteobacteria</taxon>
        <taxon>Sphingomonadales</taxon>
        <taxon>Sphingomonadaceae</taxon>
        <taxon>Sphingomonas</taxon>
    </lineage>
</organism>
<reference evidence="1 2" key="1">
    <citation type="journal article" date="2016" name="Front. Microbiol.">
        <title>Genomic Resource of Rice Seed Associated Bacteria.</title>
        <authorList>
            <person name="Midha S."/>
            <person name="Bansal K."/>
            <person name="Sharma S."/>
            <person name="Kumar N."/>
            <person name="Patil P.P."/>
            <person name="Chaudhry V."/>
            <person name="Patil P.B."/>
        </authorList>
    </citation>
    <scope>NUCLEOTIDE SEQUENCE [LARGE SCALE GENOMIC DNA]</scope>
    <source>
        <strain evidence="1 2">NS319</strain>
    </source>
</reference>
<name>A0A147HUC1_9SPHN</name>